<evidence type="ECO:0000256" key="2">
    <source>
        <dbReference type="ARBA" id="ARBA00009853"/>
    </source>
</evidence>
<feature type="transmembrane region" description="Helical" evidence="6">
    <location>
        <begin position="200"/>
        <end position="220"/>
    </location>
</feature>
<dbReference type="SUPFAM" id="SSF103481">
    <property type="entry name" value="Multidrug resistance efflux transporter EmrE"/>
    <property type="match status" value="2"/>
</dbReference>
<dbReference type="Proteomes" id="UP000278036">
    <property type="component" value="Unassembled WGS sequence"/>
</dbReference>
<evidence type="ECO:0000259" key="7">
    <source>
        <dbReference type="Pfam" id="PF00892"/>
    </source>
</evidence>
<feature type="domain" description="EamA" evidence="7">
    <location>
        <begin position="142"/>
        <end position="269"/>
    </location>
</feature>
<feature type="transmembrane region" description="Helical" evidence="6">
    <location>
        <begin position="171"/>
        <end position="188"/>
    </location>
</feature>
<protein>
    <submittedName>
        <fullName evidence="8">DMT family transporter</fullName>
    </submittedName>
</protein>
<evidence type="ECO:0000256" key="5">
    <source>
        <dbReference type="ARBA" id="ARBA00023136"/>
    </source>
</evidence>
<dbReference type="EMBL" id="RAQU01000063">
    <property type="protein sequence ID" value="RKK03933.1"/>
    <property type="molecule type" value="Genomic_DNA"/>
</dbReference>
<organism evidence="8 11">
    <name type="scientific">Teichococcus wenyumeiae</name>
    <dbReference type="NCBI Taxonomy" id="2478470"/>
    <lineage>
        <taxon>Bacteria</taxon>
        <taxon>Pseudomonadati</taxon>
        <taxon>Pseudomonadota</taxon>
        <taxon>Alphaproteobacteria</taxon>
        <taxon>Acetobacterales</taxon>
        <taxon>Roseomonadaceae</taxon>
        <taxon>Roseomonas</taxon>
    </lineage>
</organism>
<feature type="transmembrane region" description="Helical" evidence="6">
    <location>
        <begin position="257"/>
        <end position="274"/>
    </location>
</feature>
<gene>
    <name evidence="8" type="ORF">D6Z83_12085</name>
    <name evidence="9" type="ORF">EBE87_13860</name>
</gene>
<evidence type="ECO:0000313" key="10">
    <source>
        <dbReference type="Proteomes" id="UP000274097"/>
    </source>
</evidence>
<dbReference type="Pfam" id="PF00892">
    <property type="entry name" value="EamA"/>
    <property type="match status" value="1"/>
</dbReference>
<evidence type="ECO:0000256" key="3">
    <source>
        <dbReference type="ARBA" id="ARBA00022692"/>
    </source>
</evidence>
<evidence type="ECO:0000256" key="6">
    <source>
        <dbReference type="SAM" id="Phobius"/>
    </source>
</evidence>
<keyword evidence="3 6" id="KW-0812">Transmembrane</keyword>
<dbReference type="AlphaFoldDB" id="A0A3A9JGS7"/>
<evidence type="ECO:0000256" key="1">
    <source>
        <dbReference type="ARBA" id="ARBA00004141"/>
    </source>
</evidence>
<evidence type="ECO:0000256" key="4">
    <source>
        <dbReference type="ARBA" id="ARBA00022989"/>
    </source>
</evidence>
<evidence type="ECO:0000313" key="9">
    <source>
        <dbReference type="EMBL" id="RMI20974.1"/>
    </source>
</evidence>
<feature type="transmembrane region" description="Helical" evidence="6">
    <location>
        <begin position="139"/>
        <end position="159"/>
    </location>
</feature>
<proteinExistence type="inferred from homology"/>
<comment type="similarity">
    <text evidence="2">Belongs to the drug/metabolite transporter (DMT) superfamily. 10 TMS drug/metabolite exporter (DME) (TC 2.A.7.3) family.</text>
</comment>
<accession>A0A3A9JGS7</accession>
<dbReference type="PANTHER" id="PTHR22911">
    <property type="entry name" value="ACYL-MALONYL CONDENSING ENZYME-RELATED"/>
    <property type="match status" value="1"/>
</dbReference>
<keyword evidence="4 6" id="KW-1133">Transmembrane helix</keyword>
<dbReference type="OrthoDB" id="7266664at2"/>
<feature type="transmembrane region" description="Helical" evidence="6">
    <location>
        <begin position="232"/>
        <end position="251"/>
    </location>
</feature>
<dbReference type="GO" id="GO:0016020">
    <property type="term" value="C:membrane"/>
    <property type="evidence" value="ECO:0007669"/>
    <property type="project" value="UniProtKB-SubCell"/>
</dbReference>
<evidence type="ECO:0000313" key="11">
    <source>
        <dbReference type="Proteomes" id="UP000278036"/>
    </source>
</evidence>
<feature type="transmembrane region" description="Helical" evidence="6">
    <location>
        <begin position="113"/>
        <end position="133"/>
    </location>
</feature>
<dbReference type="InParanoid" id="A0A3A9JGS7"/>
<keyword evidence="10" id="KW-1185">Reference proteome</keyword>
<dbReference type="InterPro" id="IPR000620">
    <property type="entry name" value="EamA_dom"/>
</dbReference>
<dbReference type="PANTHER" id="PTHR22911:SF6">
    <property type="entry name" value="SOLUTE CARRIER FAMILY 35 MEMBER G1"/>
    <property type="match status" value="1"/>
</dbReference>
<reference evidence="8 11" key="1">
    <citation type="submission" date="2018-09" db="EMBL/GenBank/DDBJ databases">
        <title>Roseomonas sp. nov., isolated from feces of Tibetan antelopes in the Qinghai-Tibet plateau, China.</title>
        <authorList>
            <person name="Tian Z."/>
        </authorList>
    </citation>
    <scope>NUCLEOTIDE SEQUENCE [LARGE SCALE GENOMIC DNA]</scope>
    <source>
        <strain evidence="9 10">Z23</strain>
        <strain evidence="8 11">Z24</strain>
    </source>
</reference>
<dbReference type="EMBL" id="RFLX01000009">
    <property type="protein sequence ID" value="RMI20974.1"/>
    <property type="molecule type" value="Genomic_DNA"/>
</dbReference>
<comment type="subcellular location">
    <subcellularLocation>
        <location evidence="1">Membrane</location>
        <topology evidence="1">Multi-pass membrane protein</topology>
    </subcellularLocation>
</comment>
<dbReference type="Proteomes" id="UP000274097">
    <property type="component" value="Unassembled WGS sequence"/>
</dbReference>
<dbReference type="InterPro" id="IPR037185">
    <property type="entry name" value="EmrE-like"/>
</dbReference>
<feature type="transmembrane region" description="Helical" evidence="6">
    <location>
        <begin position="88"/>
        <end position="106"/>
    </location>
</feature>
<name>A0A3A9JGS7_9PROT</name>
<evidence type="ECO:0000313" key="8">
    <source>
        <dbReference type="EMBL" id="RKK03933.1"/>
    </source>
</evidence>
<comment type="caution">
    <text evidence="8">The sequence shown here is derived from an EMBL/GenBank/DDBJ whole genome shotgun (WGS) entry which is preliminary data.</text>
</comment>
<keyword evidence="5 6" id="KW-0472">Membrane</keyword>
<sequence length="276" mass="28806">MLGALGLFALLDANSKLLSGSYQVPQVVLIRHIAMLALLFSARALRPGLGGPLGTAHPALHLLRAAAMLGSALGFFLALREIPMAEGYLVYFTAPFITMGLAALLLREGPPRAAWLWCAVGFLGVLVAMAPGLQAGGSLAAYGFAFMGTCCYAVVLTINRWLRNEPGTARLILWSALPGGLVLLPFAWTGWIPPAGAIDWLALAANGILAGGATICLAGAFRHASVAKLAPLEFSALIWAMVLDVGIWGHWPNVATLAGAAIVVGACIMSQRVARD</sequence>